<dbReference type="InterPro" id="IPR049978">
    <property type="entry name" value="SCO6880-like"/>
</dbReference>
<accession>A0A6I3JAG3</accession>
<dbReference type="Proteomes" id="UP000433406">
    <property type="component" value="Unassembled WGS sequence"/>
</dbReference>
<name>A0A6I3JAG3_9ACTN</name>
<organism evidence="1 2">
    <name type="scientific">Nocardioides marmotae</name>
    <dbReference type="NCBI Taxonomy" id="2663857"/>
    <lineage>
        <taxon>Bacteria</taxon>
        <taxon>Bacillati</taxon>
        <taxon>Actinomycetota</taxon>
        <taxon>Actinomycetes</taxon>
        <taxon>Propionibacteriales</taxon>
        <taxon>Nocardioidaceae</taxon>
        <taxon>Nocardioides</taxon>
    </lineage>
</organism>
<protein>
    <recommendedName>
        <fullName evidence="3">PrgI family protein</fullName>
    </recommendedName>
</protein>
<evidence type="ECO:0000313" key="1">
    <source>
        <dbReference type="EMBL" id="MTB94325.1"/>
    </source>
</evidence>
<comment type="caution">
    <text evidence="1">The sequence shown here is derived from an EMBL/GenBank/DDBJ whole genome shotgun (WGS) entry which is preliminary data.</text>
</comment>
<dbReference type="RefSeq" id="WP_154614137.1">
    <property type="nucleotide sequence ID" value="NZ_CP053660.1"/>
</dbReference>
<evidence type="ECO:0000313" key="2">
    <source>
        <dbReference type="Proteomes" id="UP000433406"/>
    </source>
</evidence>
<evidence type="ECO:0008006" key="3">
    <source>
        <dbReference type="Google" id="ProtNLM"/>
    </source>
</evidence>
<reference evidence="1 2" key="1">
    <citation type="submission" date="2019-10" db="EMBL/GenBank/DDBJ databases">
        <title>Nocardioides novel species isolated from the excrement of Marmot.</title>
        <authorList>
            <person name="Zhang G."/>
        </authorList>
    </citation>
    <scope>NUCLEOTIDE SEQUENCE [LARGE SCALE GENOMIC DNA]</scope>
    <source>
        <strain evidence="2">zg-579</strain>
    </source>
</reference>
<dbReference type="NCBIfam" id="NF042935">
    <property type="entry name" value="SCO6880_fam"/>
    <property type="match status" value="1"/>
</dbReference>
<gene>
    <name evidence="1" type="ORF">GGQ22_04430</name>
</gene>
<dbReference type="EMBL" id="WLCI01000005">
    <property type="protein sequence ID" value="MTB94325.1"/>
    <property type="molecule type" value="Genomic_DNA"/>
</dbReference>
<keyword evidence="2" id="KW-1185">Reference proteome</keyword>
<proteinExistence type="predicted"/>
<dbReference type="AlphaFoldDB" id="A0A6I3JAG3"/>
<sequence length="512" mass="54113">MTVYGATAARERPGWFLGLTGPQLVGVVLGAAPAWASVATGEWATLLVTIPTWLATVALVCIPIRGWSAWQWCGVVARHTWGVVSGWATFQPRIAAGDVAVDPAHHAPHHLDLDDADLPGVLSTLSVHAVRGPAGQEHGLALVQDHARRTWAVTARLTHPGIGLSDESSRALMGAGLSALLEAVAGGDAVRLLALHVRATPETRADREAWVRTHVNSHEPELSAAVHQQLNALTASAAVRHEAYLSVVVTDRQLAKGARRSGRGVEGRARLLQPLLAEVEGYLLGATGCVKVRWLSREELAVAVRSGFEPGDAGGLADALAAPRDERGAATVWAAAGPTSATVALRSYRHGDWVSCSSTLLLPRNGALMGALARVLVPDKAGERRSMTVLLRPVGRRAAQRTTERSETSAAMGAELRRRIGRDDRARDRRAAARLRDADEKIERGRSLVKVGIVATTTVPASWDSHDAGRRLDAAARMCGFVPVSLDGAQDAAFAVAALPLGSGLPDARGRS</sequence>